<dbReference type="Gramene" id="Os04t0482950-00">
    <property type="protein sequence ID" value="Os04t0482950-00"/>
    <property type="gene ID" value="Os04g0482950"/>
</dbReference>
<proteinExistence type="predicted"/>
<organism evidence="1 2">
    <name type="scientific">Oryza sativa subsp. japonica</name>
    <name type="common">Rice</name>
    <dbReference type="NCBI Taxonomy" id="39947"/>
    <lineage>
        <taxon>Eukaryota</taxon>
        <taxon>Viridiplantae</taxon>
        <taxon>Streptophyta</taxon>
        <taxon>Embryophyta</taxon>
        <taxon>Tracheophyta</taxon>
        <taxon>Spermatophyta</taxon>
        <taxon>Magnoliopsida</taxon>
        <taxon>Liliopsida</taxon>
        <taxon>Poales</taxon>
        <taxon>Poaceae</taxon>
        <taxon>BOP clade</taxon>
        <taxon>Oryzoideae</taxon>
        <taxon>Oryzeae</taxon>
        <taxon>Oryzinae</taxon>
        <taxon>Oryza</taxon>
        <taxon>Oryza sativa</taxon>
    </lineage>
</organism>
<name>A0A0P0WC36_ORYSJ</name>
<reference evidence="1 2" key="3">
    <citation type="journal article" date="2013" name="Rice">
        <title>Improvement of the Oryza sativa Nipponbare reference genome using next generation sequence and optical map data.</title>
        <authorList>
            <person name="Kawahara Y."/>
            <person name="de la Bastide M."/>
            <person name="Hamilton J.P."/>
            <person name="Kanamori H."/>
            <person name="McCombie W.R."/>
            <person name="Ouyang S."/>
            <person name="Schwartz D.C."/>
            <person name="Tanaka T."/>
            <person name="Wu J."/>
            <person name="Zhou S."/>
            <person name="Childs K.L."/>
            <person name="Davidson R.M."/>
            <person name="Lin H."/>
            <person name="Quesada-Ocampo L."/>
            <person name="Vaillancourt B."/>
            <person name="Sakai H."/>
            <person name="Lee S.S."/>
            <person name="Kim J."/>
            <person name="Numa H."/>
            <person name="Itoh T."/>
            <person name="Buell C.R."/>
            <person name="Matsumoto T."/>
        </authorList>
    </citation>
    <scope>NUCLEOTIDE SEQUENCE [LARGE SCALE GENOMIC DNA]</scope>
    <source>
        <strain evidence="2">cv. Nipponbare</strain>
    </source>
</reference>
<reference evidence="2" key="1">
    <citation type="journal article" date="2005" name="Nature">
        <title>The map-based sequence of the rice genome.</title>
        <authorList>
            <consortium name="International rice genome sequencing project (IRGSP)"/>
            <person name="Matsumoto T."/>
            <person name="Wu J."/>
            <person name="Kanamori H."/>
            <person name="Katayose Y."/>
            <person name="Fujisawa M."/>
            <person name="Namiki N."/>
            <person name="Mizuno H."/>
            <person name="Yamamoto K."/>
            <person name="Antonio B.A."/>
            <person name="Baba T."/>
            <person name="Sakata K."/>
            <person name="Nagamura Y."/>
            <person name="Aoki H."/>
            <person name="Arikawa K."/>
            <person name="Arita K."/>
            <person name="Bito T."/>
            <person name="Chiden Y."/>
            <person name="Fujitsuka N."/>
            <person name="Fukunaka R."/>
            <person name="Hamada M."/>
            <person name="Harada C."/>
            <person name="Hayashi A."/>
            <person name="Hijishita S."/>
            <person name="Honda M."/>
            <person name="Hosokawa S."/>
            <person name="Ichikawa Y."/>
            <person name="Idonuma A."/>
            <person name="Iijima M."/>
            <person name="Ikeda M."/>
            <person name="Ikeno M."/>
            <person name="Ito K."/>
            <person name="Ito S."/>
            <person name="Ito T."/>
            <person name="Ito Y."/>
            <person name="Ito Y."/>
            <person name="Iwabuchi A."/>
            <person name="Kamiya K."/>
            <person name="Karasawa W."/>
            <person name="Kurita K."/>
            <person name="Katagiri S."/>
            <person name="Kikuta A."/>
            <person name="Kobayashi H."/>
            <person name="Kobayashi N."/>
            <person name="Machita K."/>
            <person name="Maehara T."/>
            <person name="Masukawa M."/>
            <person name="Mizubayashi T."/>
            <person name="Mukai Y."/>
            <person name="Nagasaki H."/>
            <person name="Nagata Y."/>
            <person name="Naito S."/>
            <person name="Nakashima M."/>
            <person name="Nakama Y."/>
            <person name="Nakamichi Y."/>
            <person name="Nakamura M."/>
            <person name="Meguro A."/>
            <person name="Negishi M."/>
            <person name="Ohta I."/>
            <person name="Ohta T."/>
            <person name="Okamoto M."/>
            <person name="Ono N."/>
            <person name="Saji S."/>
            <person name="Sakaguchi M."/>
            <person name="Sakai K."/>
            <person name="Shibata M."/>
            <person name="Shimokawa T."/>
            <person name="Song J."/>
            <person name="Takazaki Y."/>
            <person name="Terasawa K."/>
            <person name="Tsugane M."/>
            <person name="Tsuji K."/>
            <person name="Ueda S."/>
            <person name="Waki K."/>
            <person name="Yamagata H."/>
            <person name="Yamamoto M."/>
            <person name="Yamamoto S."/>
            <person name="Yamane H."/>
            <person name="Yoshiki S."/>
            <person name="Yoshihara R."/>
            <person name="Yukawa K."/>
            <person name="Zhong H."/>
            <person name="Yano M."/>
            <person name="Yuan Q."/>
            <person name="Ouyang S."/>
            <person name="Liu J."/>
            <person name="Jones K.M."/>
            <person name="Gansberger K."/>
            <person name="Moffat K."/>
            <person name="Hill J."/>
            <person name="Bera J."/>
            <person name="Fadrosh D."/>
            <person name="Jin S."/>
            <person name="Johri S."/>
            <person name="Kim M."/>
            <person name="Overton L."/>
            <person name="Reardon M."/>
            <person name="Tsitrin T."/>
            <person name="Vuong H."/>
            <person name="Weaver B."/>
            <person name="Ciecko A."/>
            <person name="Tallon L."/>
            <person name="Jackson J."/>
            <person name="Pai G."/>
            <person name="Aken S.V."/>
            <person name="Utterback T."/>
            <person name="Reidmuller S."/>
            <person name="Feldblyum T."/>
            <person name="Hsiao J."/>
            <person name="Zismann V."/>
            <person name="Iobst S."/>
            <person name="de Vazeille A.R."/>
            <person name="Buell C.R."/>
            <person name="Ying K."/>
            <person name="Li Y."/>
            <person name="Lu T."/>
            <person name="Huang Y."/>
            <person name="Zhao Q."/>
            <person name="Feng Q."/>
            <person name="Zhang L."/>
            <person name="Zhu J."/>
            <person name="Weng Q."/>
            <person name="Mu J."/>
            <person name="Lu Y."/>
            <person name="Fan D."/>
            <person name="Liu Y."/>
            <person name="Guan J."/>
            <person name="Zhang Y."/>
            <person name="Yu S."/>
            <person name="Liu X."/>
            <person name="Zhang Y."/>
            <person name="Hong G."/>
            <person name="Han B."/>
            <person name="Choisne N."/>
            <person name="Demange N."/>
            <person name="Orjeda G."/>
            <person name="Samain S."/>
            <person name="Cattolico L."/>
            <person name="Pelletier E."/>
            <person name="Couloux A."/>
            <person name="Segurens B."/>
            <person name="Wincker P."/>
            <person name="D'Hont A."/>
            <person name="Scarpelli C."/>
            <person name="Weissenbach J."/>
            <person name="Salanoubat M."/>
            <person name="Quetier F."/>
            <person name="Yu Y."/>
            <person name="Kim H.R."/>
            <person name="Rambo T."/>
            <person name="Currie J."/>
            <person name="Collura K."/>
            <person name="Luo M."/>
            <person name="Yang T."/>
            <person name="Ammiraju J.S.S."/>
            <person name="Engler F."/>
            <person name="Soderlund C."/>
            <person name="Wing R.A."/>
            <person name="Palmer L.E."/>
            <person name="de la Bastide M."/>
            <person name="Spiegel L."/>
            <person name="Nascimento L."/>
            <person name="Zutavern T."/>
            <person name="O'Shaughnessy A."/>
            <person name="Dike S."/>
            <person name="Dedhia N."/>
            <person name="Preston R."/>
            <person name="Balija V."/>
            <person name="McCombie W.R."/>
            <person name="Chow T."/>
            <person name="Chen H."/>
            <person name="Chung M."/>
            <person name="Chen C."/>
            <person name="Shaw J."/>
            <person name="Wu H."/>
            <person name="Hsiao K."/>
            <person name="Chao Y."/>
            <person name="Chu M."/>
            <person name="Cheng C."/>
            <person name="Hour A."/>
            <person name="Lee P."/>
            <person name="Lin S."/>
            <person name="Lin Y."/>
            <person name="Liou J."/>
            <person name="Liu S."/>
            <person name="Hsing Y."/>
            <person name="Raghuvanshi S."/>
            <person name="Mohanty A."/>
            <person name="Bharti A.K."/>
            <person name="Gaur A."/>
            <person name="Gupta V."/>
            <person name="Kumar D."/>
            <person name="Ravi V."/>
            <person name="Vij S."/>
            <person name="Kapur A."/>
            <person name="Khurana P."/>
            <person name="Khurana P."/>
            <person name="Khurana J.P."/>
            <person name="Tyagi A.K."/>
            <person name="Gaikwad K."/>
            <person name="Singh A."/>
            <person name="Dalal V."/>
            <person name="Srivastava S."/>
            <person name="Dixit A."/>
            <person name="Pal A.K."/>
            <person name="Ghazi I.A."/>
            <person name="Yadav M."/>
            <person name="Pandit A."/>
            <person name="Bhargava A."/>
            <person name="Sureshbabu K."/>
            <person name="Batra K."/>
            <person name="Sharma T.R."/>
            <person name="Mohapatra T."/>
            <person name="Singh N.K."/>
            <person name="Messing J."/>
            <person name="Nelson A.B."/>
            <person name="Fuks G."/>
            <person name="Kavchok S."/>
            <person name="Keizer G."/>
            <person name="Linton E."/>
            <person name="Llaca V."/>
            <person name="Song R."/>
            <person name="Tanyolac B."/>
            <person name="Young S."/>
            <person name="Ho-Il K."/>
            <person name="Hahn J.H."/>
            <person name="Sangsakoo G."/>
            <person name="Vanavichit A."/>
            <person name="de Mattos Luiz.A.T."/>
            <person name="Zimmer P.D."/>
            <person name="Malone G."/>
            <person name="Dellagostin O."/>
            <person name="de Oliveira A.C."/>
            <person name="Bevan M."/>
            <person name="Bancroft I."/>
            <person name="Minx P."/>
            <person name="Cordum H."/>
            <person name="Wilson R."/>
            <person name="Cheng Z."/>
            <person name="Jin W."/>
            <person name="Jiang J."/>
            <person name="Leong S.A."/>
            <person name="Iwama H."/>
            <person name="Gojobori T."/>
            <person name="Itoh T."/>
            <person name="Niimura Y."/>
            <person name="Fujii Y."/>
            <person name="Habara T."/>
            <person name="Sakai H."/>
            <person name="Sato Y."/>
            <person name="Wilson G."/>
            <person name="Kumar K."/>
            <person name="McCouch S."/>
            <person name="Juretic N."/>
            <person name="Hoen D."/>
            <person name="Wright S."/>
            <person name="Bruskiewich R."/>
            <person name="Bureau T."/>
            <person name="Miyao A."/>
            <person name="Hirochika H."/>
            <person name="Nishikawa T."/>
            <person name="Kadowaki K."/>
            <person name="Sugiura M."/>
            <person name="Burr B."/>
            <person name="Sasaki T."/>
        </authorList>
    </citation>
    <scope>NUCLEOTIDE SEQUENCE [LARGE SCALE GENOMIC DNA]</scope>
    <source>
        <strain evidence="2">cv. Nipponbare</strain>
    </source>
</reference>
<dbReference type="EMBL" id="AP014960">
    <property type="protein sequence ID" value="BAS89762.1"/>
    <property type="molecule type" value="Genomic_DNA"/>
</dbReference>
<evidence type="ECO:0000313" key="1">
    <source>
        <dbReference type="EMBL" id="BAS89762.1"/>
    </source>
</evidence>
<dbReference type="Proteomes" id="UP000059680">
    <property type="component" value="Chromosome 4"/>
</dbReference>
<reference evidence="1 2" key="2">
    <citation type="journal article" date="2013" name="Plant Cell Physiol.">
        <title>Rice Annotation Project Database (RAP-DB): an integrative and interactive database for rice genomics.</title>
        <authorList>
            <person name="Sakai H."/>
            <person name="Lee S.S."/>
            <person name="Tanaka T."/>
            <person name="Numa H."/>
            <person name="Kim J."/>
            <person name="Kawahara Y."/>
            <person name="Wakimoto H."/>
            <person name="Yang C.C."/>
            <person name="Iwamoto M."/>
            <person name="Abe T."/>
            <person name="Yamada Y."/>
            <person name="Muto A."/>
            <person name="Inokuchi H."/>
            <person name="Ikemura T."/>
            <person name="Matsumoto T."/>
            <person name="Sasaki T."/>
            <person name="Itoh T."/>
        </authorList>
    </citation>
    <scope>NUCLEOTIDE SEQUENCE [LARGE SCALE GENOMIC DNA]</scope>
    <source>
        <strain evidence="2">cv. Nipponbare</strain>
    </source>
</reference>
<dbReference type="PaxDb" id="39947-A0A0P0WC36"/>
<accession>A0A0P0WC36</accession>
<keyword evidence="2" id="KW-1185">Reference proteome</keyword>
<protein>
    <submittedName>
        <fullName evidence="1">Os04g0482950 protein</fullName>
    </submittedName>
</protein>
<sequence>MRRGISIQGEGFACGFRGCVAPGEAGLISFRKMERFPGDQDKRIKHSPLVISCTRSSSIWVKFSGANQGSGDGNFMIR</sequence>
<dbReference type="InParanoid" id="A0A0P0WC36"/>
<evidence type="ECO:0000313" key="2">
    <source>
        <dbReference type="Proteomes" id="UP000059680"/>
    </source>
</evidence>
<dbReference type="AlphaFoldDB" id="A0A0P0WC36"/>
<gene>
    <name evidence="1" type="ordered locus">Os04g0482950</name>
    <name evidence="1" type="ORF">OSNPB_040482950</name>
</gene>